<feature type="region of interest" description="Disordered" evidence="7">
    <location>
        <begin position="48"/>
        <end position="76"/>
    </location>
</feature>
<evidence type="ECO:0000256" key="6">
    <source>
        <dbReference type="ARBA" id="ARBA00023049"/>
    </source>
</evidence>
<feature type="compositionally biased region" description="Low complexity" evidence="7">
    <location>
        <begin position="64"/>
        <end position="76"/>
    </location>
</feature>
<accession>A0A6J6FJ23</accession>
<evidence type="ECO:0000259" key="8">
    <source>
        <dbReference type="PROSITE" id="PS52035"/>
    </source>
</evidence>
<evidence type="ECO:0000256" key="1">
    <source>
        <dbReference type="ARBA" id="ARBA00001947"/>
    </source>
</evidence>
<comment type="cofactor">
    <cofactor evidence="1">
        <name>Zn(2+)</name>
        <dbReference type="ChEBI" id="CHEBI:29105"/>
    </cofactor>
</comment>
<comment type="similarity">
    <text evidence="2">Belongs to the peptidase M14 family.</text>
</comment>
<feature type="domain" description="Peptidase M14" evidence="8">
    <location>
        <begin position="60"/>
        <end position="302"/>
    </location>
</feature>
<name>A0A6J6FJ23_9ZZZZ</name>
<reference evidence="9" key="1">
    <citation type="submission" date="2020-05" db="EMBL/GenBank/DDBJ databases">
        <authorList>
            <person name="Chiriac C."/>
            <person name="Salcher M."/>
            <person name="Ghai R."/>
            <person name="Kavagutti S V."/>
        </authorList>
    </citation>
    <scope>NUCLEOTIDE SEQUENCE</scope>
</reference>
<dbReference type="EMBL" id="CAEZSR010000204">
    <property type="protein sequence ID" value="CAB4587709.1"/>
    <property type="molecule type" value="Genomic_DNA"/>
</dbReference>
<keyword evidence="4" id="KW-0378">Hydrolase</keyword>
<dbReference type="SMART" id="SM00631">
    <property type="entry name" value="Zn_pept"/>
    <property type="match status" value="1"/>
</dbReference>
<dbReference type="Gene3D" id="3.40.630.10">
    <property type="entry name" value="Zn peptidases"/>
    <property type="match status" value="1"/>
</dbReference>
<evidence type="ECO:0000256" key="2">
    <source>
        <dbReference type="ARBA" id="ARBA00005988"/>
    </source>
</evidence>
<dbReference type="GO" id="GO:0006508">
    <property type="term" value="P:proteolysis"/>
    <property type="evidence" value="ECO:0007669"/>
    <property type="project" value="UniProtKB-KW"/>
</dbReference>
<dbReference type="SUPFAM" id="SSF53187">
    <property type="entry name" value="Zn-dependent exopeptidases"/>
    <property type="match status" value="1"/>
</dbReference>
<keyword evidence="3" id="KW-0645">Protease</keyword>
<gene>
    <name evidence="9" type="ORF">UFOPK1493_03548</name>
</gene>
<protein>
    <submittedName>
        <fullName evidence="9">Unannotated protein</fullName>
    </submittedName>
</protein>
<evidence type="ECO:0000256" key="5">
    <source>
        <dbReference type="ARBA" id="ARBA00022833"/>
    </source>
</evidence>
<evidence type="ECO:0000256" key="4">
    <source>
        <dbReference type="ARBA" id="ARBA00022801"/>
    </source>
</evidence>
<evidence type="ECO:0000256" key="7">
    <source>
        <dbReference type="SAM" id="MobiDB-lite"/>
    </source>
</evidence>
<dbReference type="AlphaFoldDB" id="A0A6J6FJ23"/>
<dbReference type="PANTHER" id="PTHR11705">
    <property type="entry name" value="PROTEASE FAMILY M14 CARBOXYPEPTIDASE A,B"/>
    <property type="match status" value="1"/>
</dbReference>
<evidence type="ECO:0000313" key="9">
    <source>
        <dbReference type="EMBL" id="CAB4587709.1"/>
    </source>
</evidence>
<dbReference type="PROSITE" id="PS52035">
    <property type="entry name" value="PEPTIDASE_M14"/>
    <property type="match status" value="1"/>
</dbReference>
<keyword evidence="6" id="KW-0482">Metalloprotease</keyword>
<dbReference type="GO" id="GO:0005615">
    <property type="term" value="C:extracellular space"/>
    <property type="evidence" value="ECO:0007669"/>
    <property type="project" value="TreeGrafter"/>
</dbReference>
<dbReference type="GO" id="GO:0008270">
    <property type="term" value="F:zinc ion binding"/>
    <property type="evidence" value="ECO:0007669"/>
    <property type="project" value="InterPro"/>
</dbReference>
<dbReference type="GO" id="GO:0004181">
    <property type="term" value="F:metallocarboxypeptidase activity"/>
    <property type="evidence" value="ECO:0007669"/>
    <property type="project" value="InterPro"/>
</dbReference>
<sequence length="302" mass="31518">MAALAVAGCSDGAAPEADAADTVVTVVTVDATDTVEATEVADTAAPTTVAPTTLPPTTLPPTTLPTTTVAPTTLPPTTVAPTTTLPAVLETREIGRSVQDRPITAVRRGTPGGRVVLVVGVIHGNEDDGVAIIDLLERVDVPAGVDLWLVESMNPDGQLAQDRHNANQVDLNRNFPADWGPIGVPGDGQYAGPSAASEPETQAMVAFVEELRPDLVIWYHQDLFRIHPGRGRDGAIRQRYAELTGLPLVAITGGTYTGVAATWVRRTIDPGVSFIVELGPTLSAEEADAHARAVLTVATEPN</sequence>
<dbReference type="PANTHER" id="PTHR11705:SF143">
    <property type="entry name" value="SLL0236 PROTEIN"/>
    <property type="match status" value="1"/>
</dbReference>
<dbReference type="InterPro" id="IPR000834">
    <property type="entry name" value="Peptidase_M14"/>
</dbReference>
<proteinExistence type="inferred from homology"/>
<keyword evidence="5" id="KW-0862">Zinc</keyword>
<dbReference type="Pfam" id="PF00246">
    <property type="entry name" value="Peptidase_M14"/>
    <property type="match status" value="1"/>
</dbReference>
<evidence type="ECO:0000256" key="3">
    <source>
        <dbReference type="ARBA" id="ARBA00022670"/>
    </source>
</evidence>
<feature type="compositionally biased region" description="Pro residues" evidence="7">
    <location>
        <begin position="53"/>
        <end position="63"/>
    </location>
</feature>
<organism evidence="9">
    <name type="scientific">freshwater metagenome</name>
    <dbReference type="NCBI Taxonomy" id="449393"/>
    <lineage>
        <taxon>unclassified sequences</taxon>
        <taxon>metagenomes</taxon>
        <taxon>ecological metagenomes</taxon>
    </lineage>
</organism>